<evidence type="ECO:0000313" key="12">
    <source>
        <dbReference type="Proteomes" id="UP001597158"/>
    </source>
</evidence>
<evidence type="ECO:0000256" key="4">
    <source>
        <dbReference type="ARBA" id="ARBA00022692"/>
    </source>
</evidence>
<dbReference type="PANTHER" id="PTHR33932:SF4">
    <property type="entry name" value="NA(+)_H(+) ANTIPORTER SUBUNIT B"/>
    <property type="match status" value="1"/>
</dbReference>
<keyword evidence="3" id="KW-1003">Cell membrane</keyword>
<dbReference type="Proteomes" id="UP001597158">
    <property type="component" value="Unassembled WGS sequence"/>
</dbReference>
<dbReference type="RefSeq" id="WP_277831052.1">
    <property type="nucleotide sequence ID" value="NZ_JARQZE010000002.1"/>
</dbReference>
<evidence type="ECO:0000313" key="11">
    <source>
        <dbReference type="EMBL" id="MFD1264201.1"/>
    </source>
</evidence>
<evidence type="ECO:0000256" key="5">
    <source>
        <dbReference type="ARBA" id="ARBA00022989"/>
    </source>
</evidence>
<evidence type="ECO:0000259" key="9">
    <source>
        <dbReference type="Pfam" id="PF04039"/>
    </source>
</evidence>
<feature type="domain" description="Na+/H+ antiporter MnhB subunit-related protein" evidence="9">
    <location>
        <begin position="99"/>
        <end position="212"/>
    </location>
</feature>
<evidence type="ECO:0000256" key="7">
    <source>
        <dbReference type="SAM" id="Phobius"/>
    </source>
</evidence>
<feature type="transmembrane region" description="Helical" evidence="7">
    <location>
        <begin position="128"/>
        <end position="151"/>
    </location>
</feature>
<dbReference type="InterPro" id="IPR007182">
    <property type="entry name" value="MnhB"/>
</dbReference>
<comment type="subcellular location">
    <subcellularLocation>
        <location evidence="1">Cell membrane</location>
        <topology evidence="1">Multi-pass membrane protein</topology>
    </subcellularLocation>
</comment>
<evidence type="ECO:0000259" key="10">
    <source>
        <dbReference type="Pfam" id="PF20501"/>
    </source>
</evidence>
<accession>A0ABW3WE48</accession>
<evidence type="ECO:0000256" key="1">
    <source>
        <dbReference type="ARBA" id="ARBA00004651"/>
    </source>
</evidence>
<keyword evidence="5 7" id="KW-1133">Transmembrane helix</keyword>
<feature type="transmembrane region" description="Helical" evidence="7">
    <location>
        <begin position="163"/>
        <end position="187"/>
    </location>
</feature>
<comment type="caution">
    <text evidence="11">The sequence shown here is derived from an EMBL/GenBank/DDBJ whole genome shotgun (WGS) entry which is preliminary data.</text>
</comment>
<sequence>MKRHLLILLAALASLAVCAALALAVIERPEARTDLPRVVAHSIEHAGAPHPITAVLLDFRSYDTLLEVAVLLVAVVVALALREAQPDGPDRMGLDNPLLRAVMSWLLPLMLLVAAYLLWAGSTRPGGAFQAAAVLAAAGVLLRLAGVRLGGFAGEGGARRLRALLVLGPAVFVAVGAGTALGGRAFLDYPADWAGGLILAIELALTLSIALALLSLFRLAPPQSDVERLPERRRRARE</sequence>
<comment type="similarity">
    <text evidence="2">Belongs to the CPA3 antiporters (TC 2.A.63) subunit B family.</text>
</comment>
<evidence type="ECO:0000256" key="3">
    <source>
        <dbReference type="ARBA" id="ARBA00022475"/>
    </source>
</evidence>
<feature type="chain" id="PRO_5047541318" evidence="8">
    <location>
        <begin position="20"/>
        <end position="238"/>
    </location>
</feature>
<reference evidence="12" key="1">
    <citation type="journal article" date="2019" name="Int. J. Syst. Evol. Microbiol.">
        <title>The Global Catalogue of Microorganisms (GCM) 10K type strain sequencing project: providing services to taxonomists for standard genome sequencing and annotation.</title>
        <authorList>
            <consortium name="The Broad Institute Genomics Platform"/>
            <consortium name="The Broad Institute Genome Sequencing Center for Infectious Disease"/>
            <person name="Wu L."/>
            <person name="Ma J."/>
        </authorList>
    </citation>
    <scope>NUCLEOTIDE SEQUENCE [LARGE SCALE GENOMIC DNA]</scope>
    <source>
        <strain evidence="12">CCUG 48884</strain>
    </source>
</reference>
<feature type="transmembrane region" description="Helical" evidence="7">
    <location>
        <begin position="64"/>
        <end position="81"/>
    </location>
</feature>
<feature type="domain" description="MrpA C-terminal/MbhE" evidence="10">
    <location>
        <begin position="7"/>
        <end position="84"/>
    </location>
</feature>
<dbReference type="InterPro" id="IPR046806">
    <property type="entry name" value="MrpA_C/MbhE"/>
</dbReference>
<organism evidence="11 12">
    <name type="scientific">Thauera mechernichensis</name>
    <dbReference type="NCBI Taxonomy" id="82788"/>
    <lineage>
        <taxon>Bacteria</taxon>
        <taxon>Pseudomonadati</taxon>
        <taxon>Pseudomonadota</taxon>
        <taxon>Betaproteobacteria</taxon>
        <taxon>Rhodocyclales</taxon>
        <taxon>Zoogloeaceae</taxon>
        <taxon>Thauera</taxon>
    </lineage>
</organism>
<dbReference type="Pfam" id="PF20501">
    <property type="entry name" value="MbhE"/>
    <property type="match status" value="1"/>
</dbReference>
<evidence type="ECO:0000256" key="6">
    <source>
        <dbReference type="ARBA" id="ARBA00023136"/>
    </source>
</evidence>
<protein>
    <submittedName>
        <fullName evidence="11">MnhB domain-containing protein</fullName>
    </submittedName>
</protein>
<dbReference type="EMBL" id="JBHTMC010000024">
    <property type="protein sequence ID" value="MFD1264201.1"/>
    <property type="molecule type" value="Genomic_DNA"/>
</dbReference>
<proteinExistence type="inferred from homology"/>
<feature type="signal peptide" evidence="8">
    <location>
        <begin position="1"/>
        <end position="19"/>
    </location>
</feature>
<name>A0ABW3WE48_9RHOO</name>
<evidence type="ECO:0000256" key="2">
    <source>
        <dbReference type="ARBA" id="ARBA00009425"/>
    </source>
</evidence>
<gene>
    <name evidence="11" type="ORF">ACFQ4M_11450</name>
</gene>
<feature type="transmembrane region" description="Helical" evidence="7">
    <location>
        <begin position="193"/>
        <end position="217"/>
    </location>
</feature>
<dbReference type="InterPro" id="IPR050622">
    <property type="entry name" value="CPA3_antiporter_subunitB"/>
</dbReference>
<keyword evidence="4 7" id="KW-0812">Transmembrane</keyword>
<feature type="transmembrane region" description="Helical" evidence="7">
    <location>
        <begin position="102"/>
        <end position="122"/>
    </location>
</feature>
<keyword evidence="8" id="KW-0732">Signal</keyword>
<keyword evidence="12" id="KW-1185">Reference proteome</keyword>
<evidence type="ECO:0000256" key="8">
    <source>
        <dbReference type="SAM" id="SignalP"/>
    </source>
</evidence>
<dbReference type="PANTHER" id="PTHR33932">
    <property type="entry name" value="NA(+)/H(+) ANTIPORTER SUBUNIT B"/>
    <property type="match status" value="1"/>
</dbReference>
<dbReference type="Pfam" id="PF04039">
    <property type="entry name" value="MnhB"/>
    <property type="match status" value="1"/>
</dbReference>
<keyword evidence="6 7" id="KW-0472">Membrane</keyword>